<dbReference type="VEuPathDB" id="FungiDB:AAP_02231"/>
<dbReference type="PROSITE" id="PS50157">
    <property type="entry name" value="ZINC_FINGER_C2H2_2"/>
    <property type="match status" value="1"/>
</dbReference>
<evidence type="ECO:0000313" key="4">
    <source>
        <dbReference type="EMBL" id="KZZ94138.1"/>
    </source>
</evidence>
<evidence type="ECO:0000256" key="2">
    <source>
        <dbReference type="SAM" id="MobiDB-lite"/>
    </source>
</evidence>
<feature type="region of interest" description="Disordered" evidence="2">
    <location>
        <begin position="1"/>
        <end position="23"/>
    </location>
</feature>
<evidence type="ECO:0000256" key="1">
    <source>
        <dbReference type="PROSITE-ProRule" id="PRU00042"/>
    </source>
</evidence>
<evidence type="ECO:0000313" key="5">
    <source>
        <dbReference type="Proteomes" id="UP000242877"/>
    </source>
</evidence>
<evidence type="ECO:0000259" key="3">
    <source>
        <dbReference type="PROSITE" id="PS50157"/>
    </source>
</evidence>
<keyword evidence="1" id="KW-0862">Zinc</keyword>
<name>A0A168ANE7_9EURO</name>
<protein>
    <submittedName>
        <fullName evidence="4">Zinc finger, C2H2-like protein</fullName>
    </submittedName>
</protein>
<accession>A0A168ANE7</accession>
<proteinExistence type="predicted"/>
<feature type="compositionally biased region" description="Low complexity" evidence="2">
    <location>
        <begin position="1"/>
        <end position="13"/>
    </location>
</feature>
<dbReference type="PROSITE" id="PS00028">
    <property type="entry name" value="ZINC_FINGER_C2H2_1"/>
    <property type="match status" value="1"/>
</dbReference>
<keyword evidence="5" id="KW-1185">Reference proteome</keyword>
<feature type="domain" description="C2H2-type" evidence="3">
    <location>
        <begin position="46"/>
        <end position="76"/>
    </location>
</feature>
<dbReference type="Proteomes" id="UP000242877">
    <property type="component" value="Unassembled WGS sequence"/>
</dbReference>
<keyword evidence="1" id="KW-0479">Metal-binding</keyword>
<gene>
    <name evidence="4" type="ORF">AAP_02231</name>
</gene>
<sequence>MSAAASARISSASGGTKHSTRSQATIAKALVAGENARPPPPHYRVFRCDWVDCGAELHNLETLKKHVYKVHMERVKRHCKWKGGQKTDPLAHDEPQSSKRRCGWKDCQKADSLELDELRSHFEQEHAYPYAMELGDGPSSIGHGHYESIKDKIVSKSFLLDKRGRVITPEAGPNPDDTPALIFPAPPMAVRDFNVLHNNTSRQQKCQAVIDALAAKKLSSGISMTKEGCTFMNFDRLQTVAAFEVVYETFEETQA</sequence>
<organism evidence="4 5">
    <name type="scientific">Ascosphaera apis ARSEF 7405</name>
    <dbReference type="NCBI Taxonomy" id="392613"/>
    <lineage>
        <taxon>Eukaryota</taxon>
        <taxon>Fungi</taxon>
        <taxon>Dikarya</taxon>
        <taxon>Ascomycota</taxon>
        <taxon>Pezizomycotina</taxon>
        <taxon>Eurotiomycetes</taxon>
        <taxon>Eurotiomycetidae</taxon>
        <taxon>Onygenales</taxon>
        <taxon>Ascosphaeraceae</taxon>
        <taxon>Ascosphaera</taxon>
    </lineage>
</organism>
<dbReference type="EMBL" id="AZGZ01000007">
    <property type="protein sequence ID" value="KZZ94138.1"/>
    <property type="molecule type" value="Genomic_DNA"/>
</dbReference>
<reference evidence="4 5" key="1">
    <citation type="journal article" date="2016" name="Genome Biol. Evol.">
        <title>Divergent and convergent evolution of fungal pathogenicity.</title>
        <authorList>
            <person name="Shang Y."/>
            <person name="Xiao G."/>
            <person name="Zheng P."/>
            <person name="Cen K."/>
            <person name="Zhan S."/>
            <person name="Wang C."/>
        </authorList>
    </citation>
    <scope>NUCLEOTIDE SEQUENCE [LARGE SCALE GENOMIC DNA]</scope>
    <source>
        <strain evidence="4 5">ARSEF 7405</strain>
    </source>
</reference>
<dbReference type="OrthoDB" id="5424797at2759"/>
<keyword evidence="1" id="KW-0863">Zinc-finger</keyword>
<dbReference type="GO" id="GO:0008270">
    <property type="term" value="F:zinc ion binding"/>
    <property type="evidence" value="ECO:0007669"/>
    <property type="project" value="UniProtKB-KW"/>
</dbReference>
<dbReference type="SMART" id="SM00355">
    <property type="entry name" value="ZnF_C2H2"/>
    <property type="match status" value="2"/>
</dbReference>
<dbReference type="InterPro" id="IPR013087">
    <property type="entry name" value="Znf_C2H2_type"/>
</dbReference>
<dbReference type="AlphaFoldDB" id="A0A168ANE7"/>
<feature type="compositionally biased region" description="Polar residues" evidence="2">
    <location>
        <begin position="14"/>
        <end position="23"/>
    </location>
</feature>
<comment type="caution">
    <text evidence="4">The sequence shown here is derived from an EMBL/GenBank/DDBJ whole genome shotgun (WGS) entry which is preliminary data.</text>
</comment>